<dbReference type="OrthoDB" id="8742770at2759"/>
<evidence type="ECO:0000256" key="4">
    <source>
        <dbReference type="ARBA" id="ARBA00022737"/>
    </source>
</evidence>
<evidence type="ECO:0000256" key="8">
    <source>
        <dbReference type="ARBA" id="ARBA00023125"/>
    </source>
</evidence>
<dbReference type="InterPro" id="IPR013087">
    <property type="entry name" value="Znf_C2H2_type"/>
</dbReference>
<feature type="domain" description="CCHC FOG-type" evidence="15">
    <location>
        <begin position="771"/>
        <end position="804"/>
    </location>
</feature>
<dbReference type="GO" id="GO:0008270">
    <property type="term" value="F:zinc ion binding"/>
    <property type="evidence" value="ECO:0007669"/>
    <property type="project" value="UniProtKB-KW"/>
</dbReference>
<dbReference type="SUPFAM" id="SSF57667">
    <property type="entry name" value="beta-beta-alpha zinc fingers"/>
    <property type="match status" value="6"/>
</dbReference>
<gene>
    <name evidence="16" type="ORF">PVAND_005775</name>
</gene>
<feature type="compositionally biased region" description="Low complexity" evidence="13">
    <location>
        <begin position="688"/>
        <end position="705"/>
    </location>
</feature>
<dbReference type="InterPro" id="IPR034731">
    <property type="entry name" value="Znf_CCHC_FOG"/>
</dbReference>
<evidence type="ECO:0000256" key="13">
    <source>
        <dbReference type="SAM" id="MobiDB-lite"/>
    </source>
</evidence>
<evidence type="ECO:0000256" key="1">
    <source>
        <dbReference type="ARBA" id="ARBA00004123"/>
    </source>
</evidence>
<feature type="region of interest" description="Disordered" evidence="13">
    <location>
        <begin position="680"/>
        <end position="705"/>
    </location>
</feature>
<evidence type="ECO:0000313" key="17">
    <source>
        <dbReference type="Proteomes" id="UP001107558"/>
    </source>
</evidence>
<feature type="region of interest" description="Disordered" evidence="13">
    <location>
        <begin position="307"/>
        <end position="328"/>
    </location>
</feature>
<dbReference type="GO" id="GO:0045944">
    <property type="term" value="P:positive regulation of transcription by RNA polymerase II"/>
    <property type="evidence" value="ECO:0007669"/>
    <property type="project" value="TreeGrafter"/>
</dbReference>
<dbReference type="GO" id="GO:0003677">
    <property type="term" value="F:DNA binding"/>
    <property type="evidence" value="ECO:0007669"/>
    <property type="project" value="UniProtKB-KW"/>
</dbReference>
<keyword evidence="10" id="KW-0804">Transcription</keyword>
<feature type="region of interest" description="Disordered" evidence="13">
    <location>
        <begin position="1015"/>
        <end position="1046"/>
    </location>
</feature>
<feature type="compositionally biased region" description="Polar residues" evidence="13">
    <location>
        <begin position="1037"/>
        <end position="1046"/>
    </location>
</feature>
<dbReference type="GO" id="GO:0009653">
    <property type="term" value="P:anatomical structure morphogenesis"/>
    <property type="evidence" value="ECO:0007669"/>
    <property type="project" value="UniProtKB-ARBA"/>
</dbReference>
<feature type="compositionally biased region" description="Basic and acidic residues" evidence="13">
    <location>
        <begin position="94"/>
        <end position="104"/>
    </location>
</feature>
<dbReference type="GO" id="GO:0007507">
    <property type="term" value="P:heart development"/>
    <property type="evidence" value="ECO:0007669"/>
    <property type="project" value="TreeGrafter"/>
</dbReference>
<comment type="subcellular location">
    <subcellularLocation>
        <location evidence="1">Nucleus</location>
    </subcellularLocation>
</comment>
<evidence type="ECO:0000256" key="2">
    <source>
        <dbReference type="ARBA" id="ARBA00022491"/>
    </source>
</evidence>
<keyword evidence="5 12" id="KW-0863">Zinc-finger</keyword>
<evidence type="ECO:0000256" key="6">
    <source>
        <dbReference type="ARBA" id="ARBA00022833"/>
    </source>
</evidence>
<accession>A0A9J6C166</accession>
<name>A0A9J6C166_POLVA</name>
<feature type="compositionally biased region" description="Polar residues" evidence="13">
    <location>
        <begin position="308"/>
        <end position="321"/>
    </location>
</feature>
<protein>
    <recommendedName>
        <fullName evidence="18">Zinc finger protein</fullName>
    </recommendedName>
</protein>
<dbReference type="FunFam" id="3.30.160.60:FF:002977">
    <property type="entry name" value="AGAP009066-PA-like protein"/>
    <property type="match status" value="1"/>
</dbReference>
<keyword evidence="6" id="KW-0862">Zinc</keyword>
<feature type="compositionally biased region" description="Polar residues" evidence="13">
    <location>
        <begin position="66"/>
        <end position="81"/>
    </location>
</feature>
<feature type="domain" description="C2H2-type" evidence="14">
    <location>
        <begin position="856"/>
        <end position="883"/>
    </location>
</feature>
<evidence type="ECO:0000256" key="5">
    <source>
        <dbReference type="ARBA" id="ARBA00022771"/>
    </source>
</evidence>
<dbReference type="GO" id="GO:0000122">
    <property type="term" value="P:negative regulation of transcription by RNA polymerase II"/>
    <property type="evidence" value="ECO:0007669"/>
    <property type="project" value="TreeGrafter"/>
</dbReference>
<dbReference type="FunFam" id="3.30.160.60:FF:000100">
    <property type="entry name" value="Zinc finger 45-like"/>
    <property type="match status" value="1"/>
</dbReference>
<dbReference type="InterPro" id="IPR036236">
    <property type="entry name" value="Znf_C2H2_sf"/>
</dbReference>
<dbReference type="InterPro" id="IPR039746">
    <property type="entry name" value="FOG"/>
</dbReference>
<dbReference type="PANTHER" id="PTHR12958:SF3">
    <property type="entry name" value="ZINC FINGER PROTEIN USH"/>
    <property type="match status" value="1"/>
</dbReference>
<sequence>MREFIYCIPLFSLIDINLINFLIAGDDEEFPNEESAAAAATQQSVQHEESEEMNAAEEQSSHSEPSKTNTPSPDYNENIELNEQHRKSFNGSNGEKRSLTRSRSDSLSPIPKTKIISGLRLNAALASDPATNPDAKEILNLHIKSEDSKTHDGDDDDDVDHHEFINHNEDTESIIEAVSIPKQPLPLNLQSPQHHHQQTSQKAKENINNVNQMLVKNLEIIPRQNVFMCQPCGIRFSSLSTLEAHQTYYCSHRKDADENNQKSSNNSNDINGSEPPTKAIKTGKQYACTQCSYSADKKVSLNRHMRMHQTSPAPSSTTSNGDDPPASQNQIIVPQIIGPPTQQIIDRYCSDCDIRFSSTKTYRAHKQHYCSSRHQGQSTPAILPPAIISATTPKSSSKSESQTPPEETAKTPPSTSQPFLAIPTNPIIIIPYSLIRNASIIPGPLSSAVPVSNPESACFMLQNGTLQPIAYSLNPTATSTTPNSQSQLSQQQQQTQASRTPHSHNETTSTATKTCKPSGSNTSGNEVLKAINKRDGIANRESATTPLDLSIRRMSPASNSRERSLSLSSAISAEHFRMEFDTMMEGKENLSVSGESSVTPEQIVCAPSLPGSPPLTPSRRSNSPRGSSVSMSPNSSTSHSILMRPLLPTDIALRLSDPTLNVIPPLVKQSMELALRLSTTSTNEATNTQPQISPSQPIASSTTPTQIPPQIFVKTGMSKCKECNIVFCKYENYVAHKKHYCSARNTEENEGGNSAKVSPPLSPPTASPSATQTYQQLICMACGIKFASLDNLNAHQMYYCPKRNELQAQTSSIVAAVAAPTAVTSSSSSSHKEKCTKCKSVHDPSQVCTVAGQGAYKCPICEVISPNSSEARRHMETHGGVKAFRCTICRYKGNTLRGMRTHIRMHIDKKTSDVNEENYISCILDDDSTEIPPLNASKIPSPHIVNNEVNHTVLKSSKLTSPEIEPSEIVIEKNVIKTEPEEMEEEASKESRENVKSPIAPNTLVKVEIEEEDVEIADNDPKLSPPLPPRQLIISPSHKTTSPNDMSRNISPVASSNQSINSTTPPIVSPNGSKYCSNCDISFTYTHTFIAHKKFYCKGKNGDRPMVANSPNPSSNVVNVTLAAESVL</sequence>
<evidence type="ECO:0000313" key="16">
    <source>
        <dbReference type="EMBL" id="KAG5675916.1"/>
    </source>
</evidence>
<evidence type="ECO:0000256" key="9">
    <source>
        <dbReference type="ARBA" id="ARBA00023159"/>
    </source>
</evidence>
<feature type="region of interest" description="Disordered" evidence="13">
    <location>
        <begin position="391"/>
        <end position="420"/>
    </location>
</feature>
<dbReference type="Gene3D" id="3.30.160.60">
    <property type="entry name" value="Classic Zinc Finger"/>
    <property type="match status" value="2"/>
</dbReference>
<keyword evidence="8" id="KW-0238">DNA-binding</keyword>
<keyword evidence="2" id="KW-0678">Repressor</keyword>
<dbReference type="PROSITE" id="PS50157">
    <property type="entry name" value="ZINC_FINGER_C2H2_2"/>
    <property type="match status" value="3"/>
</dbReference>
<dbReference type="SMART" id="SM00355">
    <property type="entry name" value="ZnF_C2H2"/>
    <property type="match status" value="7"/>
</dbReference>
<feature type="compositionally biased region" description="Polar residues" evidence="13">
    <location>
        <begin position="506"/>
        <end position="525"/>
    </location>
</feature>
<feature type="domain" description="CCHC FOG-type" evidence="15">
    <location>
        <begin position="712"/>
        <end position="745"/>
    </location>
</feature>
<feature type="compositionally biased region" description="Polar residues" evidence="13">
    <location>
        <begin position="261"/>
        <end position="271"/>
    </location>
</feature>
<feature type="compositionally biased region" description="Polar residues" evidence="13">
    <location>
        <begin position="391"/>
        <end position="418"/>
    </location>
</feature>
<feature type="region of interest" description="Disordered" evidence="13">
    <location>
        <begin position="32"/>
        <end position="110"/>
    </location>
</feature>
<evidence type="ECO:0008006" key="18">
    <source>
        <dbReference type="Google" id="ProtNLM"/>
    </source>
</evidence>
<dbReference type="Pfam" id="PF25445">
    <property type="entry name" value="CCHC_ZFPM2"/>
    <property type="match status" value="1"/>
</dbReference>
<keyword evidence="3" id="KW-0479">Metal-binding</keyword>
<keyword evidence="9" id="KW-0010">Activator</keyword>
<feature type="domain" description="C2H2-type" evidence="14">
    <location>
        <begin position="286"/>
        <end position="313"/>
    </location>
</feature>
<organism evidence="16 17">
    <name type="scientific">Polypedilum vanderplanki</name>
    <name type="common">Sleeping chironomid midge</name>
    <dbReference type="NCBI Taxonomy" id="319348"/>
    <lineage>
        <taxon>Eukaryota</taxon>
        <taxon>Metazoa</taxon>
        <taxon>Ecdysozoa</taxon>
        <taxon>Arthropoda</taxon>
        <taxon>Hexapoda</taxon>
        <taxon>Insecta</taxon>
        <taxon>Pterygota</taxon>
        <taxon>Neoptera</taxon>
        <taxon>Endopterygota</taxon>
        <taxon>Diptera</taxon>
        <taxon>Nematocera</taxon>
        <taxon>Chironomoidea</taxon>
        <taxon>Chironomidae</taxon>
        <taxon>Chironominae</taxon>
        <taxon>Polypedilum</taxon>
        <taxon>Polypedilum</taxon>
    </lineage>
</organism>
<dbReference type="Pfam" id="PF13909">
    <property type="entry name" value="zf-H2C2_5"/>
    <property type="match status" value="1"/>
</dbReference>
<evidence type="ECO:0000256" key="3">
    <source>
        <dbReference type="ARBA" id="ARBA00022723"/>
    </source>
</evidence>
<feature type="compositionally biased region" description="Low complexity" evidence="13">
    <location>
        <begin position="478"/>
        <end position="500"/>
    </location>
</feature>
<evidence type="ECO:0000256" key="12">
    <source>
        <dbReference type="PROSITE-ProRule" id="PRU00042"/>
    </source>
</evidence>
<evidence type="ECO:0000259" key="14">
    <source>
        <dbReference type="PROSITE" id="PS50157"/>
    </source>
</evidence>
<dbReference type="GO" id="GO:0061629">
    <property type="term" value="F:RNA polymerase II-specific DNA-binding transcription factor binding"/>
    <property type="evidence" value="ECO:0007669"/>
    <property type="project" value="InterPro"/>
</dbReference>
<feature type="region of interest" description="Disordered" evidence="13">
    <location>
        <begin position="588"/>
        <end position="641"/>
    </location>
</feature>
<evidence type="ECO:0000259" key="15">
    <source>
        <dbReference type="PROSITE" id="PS51810"/>
    </source>
</evidence>
<comment type="caution">
    <text evidence="16">The sequence shown here is derived from an EMBL/GenBank/DDBJ whole genome shotgun (WGS) entry which is preliminary data.</text>
</comment>
<dbReference type="AlphaFoldDB" id="A0A9J6C166"/>
<dbReference type="InterPro" id="IPR059121">
    <property type="entry name" value="CCHC_ZFPM2-like"/>
</dbReference>
<dbReference type="GO" id="GO:0030154">
    <property type="term" value="P:cell differentiation"/>
    <property type="evidence" value="ECO:0007669"/>
    <property type="project" value="UniProtKB-ARBA"/>
</dbReference>
<evidence type="ECO:0000256" key="7">
    <source>
        <dbReference type="ARBA" id="ARBA00023015"/>
    </source>
</evidence>
<dbReference type="EMBL" id="JADBJN010000002">
    <property type="protein sequence ID" value="KAG5675916.1"/>
    <property type="molecule type" value="Genomic_DNA"/>
</dbReference>
<feature type="region of interest" description="Disordered" evidence="13">
    <location>
        <begin position="745"/>
        <end position="769"/>
    </location>
</feature>
<keyword evidence="4" id="KW-0677">Repeat</keyword>
<keyword evidence="17" id="KW-1185">Reference proteome</keyword>
<proteinExistence type="predicted"/>
<dbReference type="PROSITE" id="PS51810">
    <property type="entry name" value="ZF_CCHC_FOG"/>
    <property type="match status" value="5"/>
</dbReference>
<feature type="region of interest" description="Disordered" evidence="13">
    <location>
        <begin position="547"/>
        <end position="566"/>
    </location>
</feature>
<feature type="domain" description="CCHC FOG-type" evidence="15">
    <location>
        <begin position="341"/>
        <end position="374"/>
    </location>
</feature>
<keyword evidence="11" id="KW-0539">Nucleus</keyword>
<dbReference type="GO" id="GO:0005634">
    <property type="term" value="C:nucleus"/>
    <property type="evidence" value="ECO:0007669"/>
    <property type="project" value="UniProtKB-SubCell"/>
</dbReference>
<feature type="domain" description="C2H2-type" evidence="14">
    <location>
        <begin position="227"/>
        <end position="257"/>
    </location>
</feature>
<feature type="compositionally biased region" description="Polar residues" evidence="13">
    <location>
        <begin position="590"/>
        <end position="600"/>
    </location>
</feature>
<evidence type="ECO:0000256" key="11">
    <source>
        <dbReference type="ARBA" id="ARBA00023242"/>
    </source>
</evidence>
<feature type="domain" description="CCHC FOG-type" evidence="15">
    <location>
        <begin position="221"/>
        <end position="254"/>
    </location>
</feature>
<feature type="region of interest" description="Disordered" evidence="13">
    <location>
        <begin position="472"/>
        <end position="526"/>
    </location>
</feature>
<feature type="domain" description="CCHC FOG-type" evidence="15">
    <location>
        <begin position="1068"/>
        <end position="1101"/>
    </location>
</feature>
<dbReference type="PANTHER" id="PTHR12958">
    <property type="entry name" value="FRIEND OF GATA2-RELATED"/>
    <property type="match status" value="1"/>
</dbReference>
<evidence type="ECO:0000256" key="10">
    <source>
        <dbReference type="ARBA" id="ARBA00023163"/>
    </source>
</evidence>
<feature type="region of interest" description="Disordered" evidence="13">
    <location>
        <begin position="254"/>
        <end position="281"/>
    </location>
</feature>
<reference evidence="16" key="1">
    <citation type="submission" date="2021-03" db="EMBL/GenBank/DDBJ databases">
        <title>Chromosome level genome of the anhydrobiotic midge Polypedilum vanderplanki.</title>
        <authorList>
            <person name="Yoshida Y."/>
            <person name="Kikawada T."/>
            <person name="Gusev O."/>
        </authorList>
    </citation>
    <scope>NUCLEOTIDE SEQUENCE</scope>
    <source>
        <strain evidence="16">NIAS01</strain>
        <tissue evidence="16">Whole body or cell culture</tissue>
    </source>
</reference>
<keyword evidence="7" id="KW-0805">Transcription regulation</keyword>
<feature type="compositionally biased region" description="Low complexity" evidence="13">
    <location>
        <begin position="617"/>
        <end position="640"/>
    </location>
</feature>
<dbReference type="Proteomes" id="UP001107558">
    <property type="component" value="Chromosome 2"/>
</dbReference>